<dbReference type="Gene3D" id="3.90.420.10">
    <property type="entry name" value="Oxidoreductase, molybdopterin-binding domain"/>
    <property type="match status" value="1"/>
</dbReference>
<feature type="domain" description="Oxidoreductase molybdopterin-binding" evidence="1">
    <location>
        <begin position="29"/>
        <end position="97"/>
    </location>
</feature>
<evidence type="ECO:0000313" key="3">
    <source>
        <dbReference type="Proteomes" id="UP000401081"/>
    </source>
</evidence>
<dbReference type="EMBL" id="CAADJD010000024">
    <property type="protein sequence ID" value="VFS80709.1"/>
    <property type="molecule type" value="Genomic_DNA"/>
</dbReference>
<accession>A0A485CBW3</accession>
<dbReference type="InterPro" id="IPR036374">
    <property type="entry name" value="OxRdtase_Mopterin-bd_sf"/>
</dbReference>
<dbReference type="AlphaFoldDB" id="A0A485CBW3"/>
<gene>
    <name evidence="2" type="ORF">NCTC12993_06008</name>
</gene>
<sequence>MVSIANANSDKGYVITEKQFDSFPRDTIVTTTPWTPTGKKVKFKGVDLSYVLKLAGANGAKLKFHALNDYEIIVDMNDVEKYNILLATEMDGKRLQIRDFGPYFFGISFR</sequence>
<protein>
    <submittedName>
        <fullName evidence="2">Oxidoreductase molybdopterin binding domain</fullName>
    </submittedName>
</protein>
<dbReference type="SUPFAM" id="SSF56524">
    <property type="entry name" value="Oxidoreductase molybdopterin-binding domain"/>
    <property type="match status" value="1"/>
</dbReference>
<dbReference type="Proteomes" id="UP000401081">
    <property type="component" value="Unassembled WGS sequence"/>
</dbReference>
<keyword evidence="3" id="KW-1185">Reference proteome</keyword>
<dbReference type="Pfam" id="PF00174">
    <property type="entry name" value="Oxidored_molyb"/>
    <property type="match status" value="1"/>
</dbReference>
<name>A0A485CBW3_KLUCR</name>
<evidence type="ECO:0000259" key="1">
    <source>
        <dbReference type="Pfam" id="PF00174"/>
    </source>
</evidence>
<proteinExistence type="predicted"/>
<dbReference type="InterPro" id="IPR000572">
    <property type="entry name" value="OxRdtase_Mopterin-bd_dom"/>
</dbReference>
<reference evidence="2 3" key="1">
    <citation type="submission" date="2019-03" db="EMBL/GenBank/DDBJ databases">
        <authorList>
            <consortium name="Pathogen Informatics"/>
        </authorList>
    </citation>
    <scope>NUCLEOTIDE SEQUENCE [LARGE SCALE GENOMIC DNA]</scope>
    <source>
        <strain evidence="2 3">NCTC12993</strain>
    </source>
</reference>
<organism evidence="2 3">
    <name type="scientific">Kluyvera cryocrescens</name>
    <name type="common">Kluyvera citrophila</name>
    <dbReference type="NCBI Taxonomy" id="580"/>
    <lineage>
        <taxon>Bacteria</taxon>
        <taxon>Pseudomonadati</taxon>
        <taxon>Pseudomonadota</taxon>
        <taxon>Gammaproteobacteria</taxon>
        <taxon>Enterobacterales</taxon>
        <taxon>Enterobacteriaceae</taxon>
        <taxon>Kluyvera</taxon>
    </lineage>
</organism>
<evidence type="ECO:0000313" key="2">
    <source>
        <dbReference type="EMBL" id="VFS80709.1"/>
    </source>
</evidence>